<evidence type="ECO:0000313" key="9">
    <source>
        <dbReference type="Proteomes" id="UP000434052"/>
    </source>
</evidence>
<evidence type="ECO:0000256" key="7">
    <source>
        <dbReference type="SAM" id="Phobius"/>
    </source>
</evidence>
<evidence type="ECO:0000256" key="1">
    <source>
        <dbReference type="ARBA" id="ARBA00004651"/>
    </source>
</evidence>
<keyword evidence="5 7" id="KW-1133">Transmembrane helix</keyword>
<feature type="transmembrane region" description="Helical" evidence="7">
    <location>
        <begin position="36"/>
        <end position="55"/>
    </location>
</feature>
<evidence type="ECO:0000256" key="2">
    <source>
        <dbReference type="ARBA" id="ARBA00007977"/>
    </source>
</evidence>
<feature type="transmembrane region" description="Helical" evidence="7">
    <location>
        <begin position="162"/>
        <end position="183"/>
    </location>
</feature>
<dbReference type="Pfam" id="PF03601">
    <property type="entry name" value="Cons_hypoth698"/>
    <property type="match status" value="1"/>
</dbReference>
<dbReference type="PANTHER" id="PTHR30106">
    <property type="entry name" value="INNER MEMBRANE PROTEIN YEIH-RELATED"/>
    <property type="match status" value="1"/>
</dbReference>
<protein>
    <submittedName>
        <fullName evidence="8">YeiH family putative sulfate export transporter</fullName>
    </submittedName>
</protein>
<dbReference type="PANTHER" id="PTHR30106:SF2">
    <property type="entry name" value="UPF0324 INNER MEMBRANE PROTEIN YEIH"/>
    <property type="match status" value="1"/>
</dbReference>
<dbReference type="Proteomes" id="UP000434052">
    <property type="component" value="Unassembled WGS sequence"/>
</dbReference>
<organism evidence="8 9">
    <name type="scientific">Oceanidesulfovibrio marinus</name>
    <dbReference type="NCBI Taxonomy" id="370038"/>
    <lineage>
        <taxon>Bacteria</taxon>
        <taxon>Pseudomonadati</taxon>
        <taxon>Thermodesulfobacteriota</taxon>
        <taxon>Desulfovibrionia</taxon>
        <taxon>Desulfovibrionales</taxon>
        <taxon>Desulfovibrionaceae</taxon>
        <taxon>Oceanidesulfovibrio</taxon>
    </lineage>
</organism>
<evidence type="ECO:0000256" key="4">
    <source>
        <dbReference type="ARBA" id="ARBA00022692"/>
    </source>
</evidence>
<feature type="transmembrane region" description="Helical" evidence="7">
    <location>
        <begin position="330"/>
        <end position="348"/>
    </location>
</feature>
<accession>A0A6P1ZKW3</accession>
<dbReference type="InterPro" id="IPR018383">
    <property type="entry name" value="UPF0324_pro"/>
</dbReference>
<keyword evidence="6 7" id="KW-0472">Membrane</keyword>
<feature type="transmembrane region" description="Helical" evidence="7">
    <location>
        <begin position="100"/>
        <end position="119"/>
    </location>
</feature>
<name>A0A6P1ZKW3_9BACT</name>
<dbReference type="OrthoDB" id="9805703at2"/>
<keyword evidence="4 7" id="KW-0812">Transmembrane</keyword>
<evidence type="ECO:0000256" key="3">
    <source>
        <dbReference type="ARBA" id="ARBA00022475"/>
    </source>
</evidence>
<dbReference type="RefSeq" id="WP_144233474.1">
    <property type="nucleotide sequence ID" value="NZ_QMIF01000001.1"/>
</dbReference>
<evidence type="ECO:0000256" key="5">
    <source>
        <dbReference type="ARBA" id="ARBA00022989"/>
    </source>
</evidence>
<keyword evidence="3" id="KW-1003">Cell membrane</keyword>
<dbReference type="GO" id="GO:0005886">
    <property type="term" value="C:plasma membrane"/>
    <property type="evidence" value="ECO:0007669"/>
    <property type="project" value="UniProtKB-SubCell"/>
</dbReference>
<comment type="similarity">
    <text evidence="2">Belongs to the UPF0324 family.</text>
</comment>
<comment type="subcellular location">
    <subcellularLocation>
        <location evidence="1">Cell membrane</location>
        <topology evidence="1">Multi-pass membrane protein</topology>
    </subcellularLocation>
</comment>
<feature type="transmembrane region" description="Helical" evidence="7">
    <location>
        <begin position="67"/>
        <end position="88"/>
    </location>
</feature>
<gene>
    <name evidence="8" type="ORF">DQK91_00485</name>
</gene>
<feature type="transmembrane region" description="Helical" evidence="7">
    <location>
        <begin position="271"/>
        <end position="291"/>
    </location>
</feature>
<evidence type="ECO:0000256" key="6">
    <source>
        <dbReference type="ARBA" id="ARBA00023136"/>
    </source>
</evidence>
<feature type="transmembrane region" description="Helical" evidence="7">
    <location>
        <begin position="297"/>
        <end position="318"/>
    </location>
</feature>
<dbReference type="NCBIfam" id="TIGR00698">
    <property type="entry name" value="YeiH family putative sulfate export transporter"/>
    <property type="match status" value="1"/>
</dbReference>
<feature type="transmembrane region" description="Helical" evidence="7">
    <location>
        <begin position="131"/>
        <end position="150"/>
    </location>
</feature>
<dbReference type="EMBL" id="QMIF01000001">
    <property type="protein sequence ID" value="TVM36436.1"/>
    <property type="molecule type" value="Genomic_DNA"/>
</dbReference>
<comment type="caution">
    <text evidence="8">The sequence shown here is derived from an EMBL/GenBank/DDBJ whole genome shotgun (WGS) entry which is preliminary data.</text>
</comment>
<feature type="transmembrane region" description="Helical" evidence="7">
    <location>
        <begin position="229"/>
        <end position="250"/>
    </location>
</feature>
<proteinExistence type="inferred from homology"/>
<dbReference type="AlphaFoldDB" id="A0A6P1ZKW3"/>
<sequence>MKRTLSVDADALKVINGVLFVALFASAASHVSNWNIFATIGVSPLIIGIVMGIGYGNTLRQHLPKQWVPGILFSSSNLLRLAVILYGFRLTVQDVASVGMTGILTDVVMVSTTFVGGTVLGMKVFGLPRRLAMLTSAGSSVCGAAAVLGTEPVVRAKPYESSIAVGTVVVFGTVAMFLYPLLYKSGLLGLTDQAYGLWVGSTMHEVAHAVAAGNAISAEAGNTAVIVKMLRVVLIAPLLVCVGFWLAKYPEKKEEGEREGRDEAGSRGKRTFPWFALLFVLCIGINSLGIIPTRVVHFINALDIFMLTMAMCALGMETSMEKARVVGPKPFLLAGILAVWLMVGGFWVTKTMAGLGLSI</sequence>
<reference evidence="8 9" key="1">
    <citation type="submission" date="2018-06" db="EMBL/GenBank/DDBJ databases">
        <title>Complete genome of Desulfovibrio marinus P48SEP.</title>
        <authorList>
            <person name="Crispim J.S."/>
            <person name="Vidigal P.M.P."/>
            <person name="Silva L.C.F."/>
            <person name="Araujo L.C."/>
            <person name="Laguardia C.N."/>
            <person name="Dias R.S."/>
            <person name="Sousa M.P."/>
            <person name="Paula S.O."/>
            <person name="Silva C."/>
        </authorList>
    </citation>
    <scope>NUCLEOTIDE SEQUENCE [LARGE SCALE GENOMIC DNA]</scope>
    <source>
        <strain evidence="8 9">P48SEP</strain>
    </source>
</reference>
<dbReference type="InterPro" id="IPR004630">
    <property type="entry name" value="UPF0324_YeiH-like"/>
</dbReference>
<evidence type="ECO:0000313" key="8">
    <source>
        <dbReference type="EMBL" id="TVM36436.1"/>
    </source>
</evidence>